<sequence length="80" mass="9574">VLPALDRKDRKFWDNLSDEEKKAFSPFLYNRYSSSVKGEELLQQWYLRATNERTNKNFFDVNSSKHPKLHWLLLTTVSPK</sequence>
<protein>
    <submittedName>
        <fullName evidence="1">Uncharacterized protein</fullName>
    </submittedName>
</protein>
<reference evidence="1" key="1">
    <citation type="submission" date="2018-05" db="EMBL/GenBank/DDBJ databases">
        <authorList>
            <person name="Lanie J.A."/>
            <person name="Ng W.-L."/>
            <person name="Kazmierczak K.M."/>
            <person name="Andrzejewski T.M."/>
            <person name="Davidsen T.M."/>
            <person name="Wayne K.J."/>
            <person name="Tettelin H."/>
            <person name="Glass J.I."/>
            <person name="Rusch D."/>
            <person name="Podicherti R."/>
            <person name="Tsui H.-C.T."/>
            <person name="Winkler M.E."/>
        </authorList>
    </citation>
    <scope>NUCLEOTIDE SEQUENCE</scope>
</reference>
<feature type="non-terminal residue" evidence="1">
    <location>
        <position position="80"/>
    </location>
</feature>
<name>A0A382WWD6_9ZZZZ</name>
<organism evidence="1">
    <name type="scientific">marine metagenome</name>
    <dbReference type="NCBI Taxonomy" id="408172"/>
    <lineage>
        <taxon>unclassified sequences</taxon>
        <taxon>metagenomes</taxon>
        <taxon>ecological metagenomes</taxon>
    </lineage>
</organism>
<accession>A0A382WWD6</accession>
<evidence type="ECO:0000313" key="1">
    <source>
        <dbReference type="EMBL" id="SVD63023.1"/>
    </source>
</evidence>
<feature type="non-terminal residue" evidence="1">
    <location>
        <position position="1"/>
    </location>
</feature>
<proteinExistence type="predicted"/>
<gene>
    <name evidence="1" type="ORF">METZ01_LOCUS415877</name>
</gene>
<dbReference type="EMBL" id="UINC01162977">
    <property type="protein sequence ID" value="SVD63023.1"/>
    <property type="molecule type" value="Genomic_DNA"/>
</dbReference>
<dbReference type="AlphaFoldDB" id="A0A382WWD6"/>